<gene>
    <name evidence="2" type="ORF">COLO4_04312</name>
</gene>
<keyword evidence="3" id="KW-1185">Reference proteome</keyword>
<keyword evidence="2" id="KW-0347">Helicase</keyword>
<comment type="caution">
    <text evidence="2">The sequence shown here is derived from an EMBL/GenBank/DDBJ whole genome shotgun (WGS) entry which is preliminary data.</text>
</comment>
<accession>A0A1R3KUM7</accession>
<evidence type="ECO:0000313" key="2">
    <source>
        <dbReference type="EMBL" id="OMP10739.1"/>
    </source>
</evidence>
<dbReference type="AlphaFoldDB" id="A0A1R3KUM7"/>
<protein>
    <submittedName>
        <fullName evidence="2">DNA helicase PIF1, ATP-dependent</fullName>
    </submittedName>
</protein>
<keyword evidence="2" id="KW-0547">Nucleotide-binding</keyword>
<keyword evidence="2" id="KW-0378">Hydrolase</keyword>
<proteinExistence type="predicted"/>
<evidence type="ECO:0000313" key="3">
    <source>
        <dbReference type="Proteomes" id="UP000187203"/>
    </source>
</evidence>
<reference evidence="3" key="1">
    <citation type="submission" date="2013-09" db="EMBL/GenBank/DDBJ databases">
        <title>Corchorus olitorius genome sequencing.</title>
        <authorList>
            <person name="Alam M."/>
            <person name="Haque M.S."/>
            <person name="Islam M.S."/>
            <person name="Emdad E.M."/>
            <person name="Islam M.M."/>
            <person name="Ahmed B."/>
            <person name="Halim A."/>
            <person name="Hossen Q.M.M."/>
            <person name="Hossain M.Z."/>
            <person name="Ahmed R."/>
            <person name="Khan M.M."/>
            <person name="Islam R."/>
            <person name="Rashid M.M."/>
            <person name="Khan S.A."/>
            <person name="Rahman M.S."/>
            <person name="Alam M."/>
            <person name="Yahiya A.S."/>
            <person name="Khan M.S."/>
            <person name="Azam M.S."/>
            <person name="Haque T."/>
            <person name="Lashkar M.Z.H."/>
            <person name="Akhand A.I."/>
            <person name="Morshed G."/>
            <person name="Roy S."/>
            <person name="Uddin K.S."/>
            <person name="Rabeya T."/>
            <person name="Hossain A.S."/>
            <person name="Chowdhury A."/>
            <person name="Snigdha A.R."/>
            <person name="Mortoza M.S."/>
            <person name="Matin S.A."/>
            <person name="Hoque S.M.E."/>
            <person name="Islam M.K."/>
            <person name="Roy D.K."/>
            <person name="Haider R."/>
            <person name="Moosa M.M."/>
            <person name="Elias S.M."/>
            <person name="Hasan A.M."/>
            <person name="Jahan S."/>
            <person name="Shafiuddin M."/>
            <person name="Mahmood N."/>
            <person name="Shommy N.S."/>
        </authorList>
    </citation>
    <scope>NUCLEOTIDE SEQUENCE [LARGE SCALE GENOMIC DNA]</scope>
    <source>
        <strain evidence="3">cv. O-4</strain>
    </source>
</reference>
<evidence type="ECO:0000256" key="1">
    <source>
        <dbReference type="SAM" id="MobiDB-lite"/>
    </source>
</evidence>
<dbReference type="Proteomes" id="UP000187203">
    <property type="component" value="Unassembled WGS sequence"/>
</dbReference>
<dbReference type="EMBL" id="AWUE01011323">
    <property type="protein sequence ID" value="OMP10739.1"/>
    <property type="molecule type" value="Genomic_DNA"/>
</dbReference>
<keyword evidence="2" id="KW-0067">ATP-binding</keyword>
<sequence>MAEAIYEDLENYFAEPMYLQERAIITPYNEIANKFNAYMMERKPGNPKTYLSHDTISQSTTGIDNQADL</sequence>
<dbReference type="GO" id="GO:0004386">
    <property type="term" value="F:helicase activity"/>
    <property type="evidence" value="ECO:0007669"/>
    <property type="project" value="UniProtKB-KW"/>
</dbReference>
<organism evidence="2 3">
    <name type="scientific">Corchorus olitorius</name>
    <dbReference type="NCBI Taxonomy" id="93759"/>
    <lineage>
        <taxon>Eukaryota</taxon>
        <taxon>Viridiplantae</taxon>
        <taxon>Streptophyta</taxon>
        <taxon>Embryophyta</taxon>
        <taxon>Tracheophyta</taxon>
        <taxon>Spermatophyta</taxon>
        <taxon>Magnoliopsida</taxon>
        <taxon>eudicotyledons</taxon>
        <taxon>Gunneridae</taxon>
        <taxon>Pentapetalae</taxon>
        <taxon>rosids</taxon>
        <taxon>malvids</taxon>
        <taxon>Malvales</taxon>
        <taxon>Malvaceae</taxon>
        <taxon>Grewioideae</taxon>
        <taxon>Apeibeae</taxon>
        <taxon>Corchorus</taxon>
    </lineage>
</organism>
<feature type="region of interest" description="Disordered" evidence="1">
    <location>
        <begin position="46"/>
        <end position="69"/>
    </location>
</feature>
<dbReference type="OrthoDB" id="272985at2759"/>
<feature type="compositionally biased region" description="Polar residues" evidence="1">
    <location>
        <begin position="52"/>
        <end position="69"/>
    </location>
</feature>
<name>A0A1R3KUM7_9ROSI</name>